<keyword evidence="2" id="KW-1185">Reference proteome</keyword>
<evidence type="ECO:0000313" key="1">
    <source>
        <dbReference type="EMBL" id="MFK3866282.1"/>
    </source>
</evidence>
<name>A0ABW8L2M6_9GAMM</name>
<dbReference type="Proteomes" id="UP001620262">
    <property type="component" value="Unassembled WGS sequence"/>
</dbReference>
<dbReference type="EMBL" id="JBJDOT010000042">
    <property type="protein sequence ID" value="MFK3866282.1"/>
    <property type="molecule type" value="Genomic_DNA"/>
</dbReference>
<protein>
    <submittedName>
        <fullName evidence="1">Uncharacterized protein</fullName>
    </submittedName>
</protein>
<comment type="caution">
    <text evidence="1">The sequence shown here is derived from an EMBL/GenBank/DDBJ whole genome shotgun (WGS) entry which is preliminary data.</text>
</comment>
<gene>
    <name evidence="1" type="ORF">ACI2JU_20745</name>
</gene>
<evidence type="ECO:0000313" key="2">
    <source>
        <dbReference type="Proteomes" id="UP001620262"/>
    </source>
</evidence>
<dbReference type="RefSeq" id="WP_179959225.1">
    <property type="nucleotide sequence ID" value="NZ_CABVLM010000015.1"/>
</dbReference>
<sequence>MAKGKIKNENEWHLVRHRVDEIEGQSNNDAELEVLNELLGQLEASV</sequence>
<organism evidence="1 2">
    <name type="scientific">Pseudoalteromonas rhizosphaerae</name>
    <dbReference type="NCBI Taxonomy" id="2518973"/>
    <lineage>
        <taxon>Bacteria</taxon>
        <taxon>Pseudomonadati</taxon>
        <taxon>Pseudomonadota</taxon>
        <taxon>Gammaproteobacteria</taxon>
        <taxon>Alteromonadales</taxon>
        <taxon>Pseudoalteromonadaceae</taxon>
        <taxon>Pseudoalteromonas</taxon>
    </lineage>
</organism>
<reference evidence="1 2" key="1">
    <citation type="submission" date="2024-11" db="EMBL/GenBank/DDBJ databases">
        <title>The Natural Products Discovery Center: Release of the First 8490 Sequenced Strains for Exploring Actinobacteria Biosynthetic Diversity.</title>
        <authorList>
            <person name="Kalkreuter E."/>
            <person name="Kautsar S.A."/>
            <person name="Yang D."/>
            <person name="Bader C.D."/>
            <person name="Teijaro C.N."/>
            <person name="Fluegel L."/>
            <person name="Davis C.M."/>
            <person name="Simpson J.R."/>
            <person name="Lauterbach L."/>
            <person name="Steele A.D."/>
            <person name="Gui C."/>
            <person name="Meng S."/>
            <person name="Li G."/>
            <person name="Viehrig K."/>
            <person name="Ye F."/>
            <person name="Su P."/>
            <person name="Kiefer A.F."/>
            <person name="Nichols A."/>
            <person name="Cepeda A.J."/>
            <person name="Yan W."/>
            <person name="Fan B."/>
            <person name="Jiang Y."/>
            <person name="Adhikari A."/>
            <person name="Zheng C.-J."/>
            <person name="Schuster L."/>
            <person name="Cowan T.M."/>
            <person name="Smanski M.J."/>
            <person name="Chevrette M.G."/>
            <person name="De Carvalho L.P.S."/>
            <person name="Shen B."/>
        </authorList>
    </citation>
    <scope>NUCLEOTIDE SEQUENCE [LARGE SCALE GENOMIC DNA]</scope>
    <source>
        <strain evidence="1 2">NPDC078403</strain>
    </source>
</reference>
<accession>A0ABW8L2M6</accession>
<proteinExistence type="predicted"/>